<dbReference type="GO" id="GO:0016020">
    <property type="term" value="C:membrane"/>
    <property type="evidence" value="ECO:0007669"/>
    <property type="project" value="InterPro"/>
</dbReference>
<dbReference type="InterPro" id="IPR024478">
    <property type="entry name" value="HlyB_4HB_MCP"/>
</dbReference>
<feature type="transmembrane region" description="Helical" evidence="4">
    <location>
        <begin position="193"/>
        <end position="214"/>
    </location>
</feature>
<dbReference type="Proteomes" id="UP000237798">
    <property type="component" value="Unassembled WGS sequence"/>
</dbReference>
<dbReference type="CDD" id="cd06225">
    <property type="entry name" value="HAMP"/>
    <property type="match status" value="1"/>
</dbReference>
<dbReference type="InterPro" id="IPR003660">
    <property type="entry name" value="HAMP_dom"/>
</dbReference>
<keyword evidence="4" id="KW-1133">Transmembrane helix</keyword>
<dbReference type="SMART" id="SM00283">
    <property type="entry name" value="MA"/>
    <property type="match status" value="1"/>
</dbReference>
<dbReference type="InterPro" id="IPR004090">
    <property type="entry name" value="Chemotax_Me-accpt_rcpt"/>
</dbReference>
<evidence type="ECO:0000259" key="5">
    <source>
        <dbReference type="PROSITE" id="PS50111"/>
    </source>
</evidence>
<dbReference type="GO" id="GO:0004888">
    <property type="term" value="F:transmembrane signaling receptor activity"/>
    <property type="evidence" value="ECO:0007669"/>
    <property type="project" value="InterPro"/>
</dbReference>
<dbReference type="SUPFAM" id="SSF58104">
    <property type="entry name" value="Methyl-accepting chemotaxis protein (MCP) signaling domain"/>
    <property type="match status" value="1"/>
</dbReference>
<dbReference type="PANTHER" id="PTHR32089:SF112">
    <property type="entry name" value="LYSOZYME-LIKE PROTEIN-RELATED"/>
    <property type="match status" value="1"/>
</dbReference>
<dbReference type="PANTHER" id="PTHR32089">
    <property type="entry name" value="METHYL-ACCEPTING CHEMOTAXIS PROTEIN MCPB"/>
    <property type="match status" value="1"/>
</dbReference>
<feature type="domain" description="Methyl-accepting transducer" evidence="5">
    <location>
        <begin position="286"/>
        <end position="537"/>
    </location>
</feature>
<dbReference type="InterPro" id="IPR004089">
    <property type="entry name" value="MCPsignal_dom"/>
</dbReference>
<dbReference type="AlphaFoldDB" id="A0A2T0BR79"/>
<dbReference type="Pfam" id="PF12729">
    <property type="entry name" value="4HB_MCP_1"/>
    <property type="match status" value="1"/>
</dbReference>
<evidence type="ECO:0000256" key="1">
    <source>
        <dbReference type="ARBA" id="ARBA00023224"/>
    </source>
</evidence>
<sequence length="573" mass="62973">MNFLKNMRVKTKLLTSFLIMALLIALVGISGIMSLQKVAENSEKMYNTNLKNVYVLSEINSSLSNITADIFKVVYYQRDNEEARQEAENDIAADKNTISKFMKEYEGQNLNLDEKTKTKWNLFKIQNDQYMGVIDEITGIVNGGDFARAESELAQNGSSGYIMVTLSEMINLNMDMAKNADISNHLIHHMNRIYVIVLMAIGLIAAVGIGLLISKDLNKPIQLMKKLGEKFSQYDLSYKFEVRRRDELGQACSSFMKAQDNIRKLIGTIVENSQGLSASSQELSATAEELSARSENVGSAINKISDSVQETSSTSEEIAASMQEVDASVSELSNNAAEGTDVAVGARSRATDIQKKGEESIKEIKKIYGEKESNMLKAIEEGKVVSNIEVMADTIADIAEQTNLLALNAAIEAARAGEHGKGFAVVAEEVRKLAEESSKAVSSIKDTIVKVQGAFKNIAHNSDEILAFINENVNPKFAELGEVGNQYYNDSEFISQMSEKIASMSQQLTVIFSQITEAVQNMAQTSQESGESVNIVDENINDTIKSVSQVALTAQKQSELAQKLNEMVGNFKL</sequence>
<reference evidence="7 8" key="1">
    <citation type="submission" date="2018-03" db="EMBL/GenBank/DDBJ databases">
        <title>Genome sequence of Clostridium luticellarii DSM 29923.</title>
        <authorList>
            <person name="Poehlein A."/>
            <person name="Daniel R."/>
        </authorList>
    </citation>
    <scope>NUCLEOTIDE SEQUENCE [LARGE SCALE GENOMIC DNA]</scope>
    <source>
        <strain evidence="7 8">DSM 29923</strain>
    </source>
</reference>
<keyword evidence="4" id="KW-0472">Membrane</keyword>
<dbReference type="RefSeq" id="WP_106008199.1">
    <property type="nucleotide sequence ID" value="NZ_PVXP01000005.1"/>
</dbReference>
<keyword evidence="4" id="KW-0812">Transmembrane</keyword>
<keyword evidence="1 3" id="KW-0807">Transducer</keyword>
<evidence type="ECO:0000256" key="3">
    <source>
        <dbReference type="PROSITE-ProRule" id="PRU00284"/>
    </source>
</evidence>
<dbReference type="GO" id="GO:0007165">
    <property type="term" value="P:signal transduction"/>
    <property type="evidence" value="ECO:0007669"/>
    <property type="project" value="UniProtKB-KW"/>
</dbReference>
<organism evidence="7 8">
    <name type="scientific">Clostridium luticellarii</name>
    <dbReference type="NCBI Taxonomy" id="1691940"/>
    <lineage>
        <taxon>Bacteria</taxon>
        <taxon>Bacillati</taxon>
        <taxon>Bacillota</taxon>
        <taxon>Clostridia</taxon>
        <taxon>Eubacteriales</taxon>
        <taxon>Clostridiaceae</taxon>
        <taxon>Clostridium</taxon>
    </lineage>
</organism>
<name>A0A2T0BR79_9CLOT</name>
<evidence type="ECO:0000256" key="2">
    <source>
        <dbReference type="ARBA" id="ARBA00029447"/>
    </source>
</evidence>
<comment type="caution">
    <text evidence="7">The sequence shown here is derived from an EMBL/GenBank/DDBJ whole genome shotgun (WGS) entry which is preliminary data.</text>
</comment>
<dbReference type="EMBL" id="PVXP01000005">
    <property type="protein sequence ID" value="PRR86383.1"/>
    <property type="molecule type" value="Genomic_DNA"/>
</dbReference>
<evidence type="ECO:0000259" key="6">
    <source>
        <dbReference type="PROSITE" id="PS50885"/>
    </source>
</evidence>
<dbReference type="OrthoDB" id="1887545at2"/>
<dbReference type="PRINTS" id="PR00260">
    <property type="entry name" value="CHEMTRNSDUCR"/>
</dbReference>
<proteinExistence type="inferred from homology"/>
<evidence type="ECO:0000313" key="7">
    <source>
        <dbReference type="EMBL" id="PRR86383.1"/>
    </source>
</evidence>
<dbReference type="Gene3D" id="1.10.287.950">
    <property type="entry name" value="Methyl-accepting chemotaxis protein"/>
    <property type="match status" value="1"/>
</dbReference>
<comment type="similarity">
    <text evidence="2">Belongs to the methyl-accepting chemotaxis (MCP) protein family.</text>
</comment>
<gene>
    <name evidence="7" type="primary">mcp1_1</name>
    <name evidence="7" type="ORF">CLLU_06990</name>
</gene>
<dbReference type="Pfam" id="PF00015">
    <property type="entry name" value="MCPsignal"/>
    <property type="match status" value="1"/>
</dbReference>
<evidence type="ECO:0000256" key="4">
    <source>
        <dbReference type="SAM" id="Phobius"/>
    </source>
</evidence>
<evidence type="ECO:0000313" key="8">
    <source>
        <dbReference type="Proteomes" id="UP000237798"/>
    </source>
</evidence>
<keyword evidence="8" id="KW-1185">Reference proteome</keyword>
<protein>
    <submittedName>
        <fullName evidence="7">Methyl-accepting chemotaxis protein 1</fullName>
    </submittedName>
</protein>
<feature type="domain" description="HAMP" evidence="6">
    <location>
        <begin position="215"/>
        <end position="267"/>
    </location>
</feature>
<accession>A0A2T0BR79</accession>
<dbReference type="PROSITE" id="PS50885">
    <property type="entry name" value="HAMP"/>
    <property type="match status" value="1"/>
</dbReference>
<dbReference type="GO" id="GO:0006935">
    <property type="term" value="P:chemotaxis"/>
    <property type="evidence" value="ECO:0007669"/>
    <property type="project" value="InterPro"/>
</dbReference>
<dbReference type="PROSITE" id="PS50111">
    <property type="entry name" value="CHEMOTAXIS_TRANSDUC_2"/>
    <property type="match status" value="1"/>
</dbReference>